<evidence type="ECO:0000313" key="4">
    <source>
        <dbReference type="EMBL" id="KZE08578.1"/>
    </source>
</evidence>
<dbReference type="InterPro" id="IPR045853">
    <property type="entry name" value="Pep_chain_release_fac_I_sf"/>
</dbReference>
<comment type="caution">
    <text evidence="4">The sequence shown here is derived from an EMBL/GenBank/DDBJ whole genome shotgun (WGS) entry which is preliminary data.</text>
</comment>
<evidence type="ECO:0000313" key="5">
    <source>
        <dbReference type="Proteomes" id="UP000076609"/>
    </source>
</evidence>
<organism evidence="4 5">
    <name type="scientific">Sphingomonas hankookensis</name>
    <dbReference type="NCBI Taxonomy" id="563996"/>
    <lineage>
        <taxon>Bacteria</taxon>
        <taxon>Pseudomonadati</taxon>
        <taxon>Pseudomonadota</taxon>
        <taxon>Alphaproteobacteria</taxon>
        <taxon>Sphingomonadales</taxon>
        <taxon>Sphingomonadaceae</taxon>
        <taxon>Sphingomonas</taxon>
    </lineage>
</organism>
<reference evidence="5" key="1">
    <citation type="submission" date="2016-01" db="EMBL/GenBank/DDBJ databases">
        <title>Draft genome of Chromobacterium sp. F49.</title>
        <authorList>
            <person name="Hong K.W."/>
        </authorList>
    </citation>
    <scope>NUCLEOTIDE SEQUENCE [LARGE SCALE GENOMIC DNA]</scope>
    <source>
        <strain evidence="5">CN3</strain>
    </source>
</reference>
<evidence type="ECO:0000256" key="2">
    <source>
        <dbReference type="SAM" id="MobiDB-lite"/>
    </source>
</evidence>
<evidence type="ECO:0000256" key="1">
    <source>
        <dbReference type="ARBA" id="ARBA00010835"/>
    </source>
</evidence>
<name>A0ABR5Y7P9_9SPHN</name>
<gene>
    <name evidence="4" type="ORF">AVT10_08460</name>
</gene>
<dbReference type="EMBL" id="LQQO01000063">
    <property type="protein sequence ID" value="KZE08578.1"/>
    <property type="molecule type" value="Genomic_DNA"/>
</dbReference>
<accession>A0ABR5Y7P9</accession>
<dbReference type="Pfam" id="PF00472">
    <property type="entry name" value="RF-1"/>
    <property type="match status" value="1"/>
</dbReference>
<evidence type="ECO:0000259" key="3">
    <source>
        <dbReference type="PROSITE" id="PS00745"/>
    </source>
</evidence>
<dbReference type="Gene3D" id="3.30.160.20">
    <property type="match status" value="1"/>
</dbReference>
<feature type="domain" description="Prokaryotic-type class I peptide chain release factors" evidence="3">
    <location>
        <begin position="23"/>
        <end position="39"/>
    </location>
</feature>
<dbReference type="RefSeq" id="WP_066694417.1">
    <property type="nucleotide sequence ID" value="NZ_CP117025.1"/>
</dbReference>
<dbReference type="PANTHER" id="PTHR47814">
    <property type="entry name" value="PEPTIDYL-TRNA HYDROLASE ARFB"/>
    <property type="match status" value="1"/>
</dbReference>
<feature type="region of interest" description="Disordered" evidence="2">
    <location>
        <begin position="107"/>
        <end position="141"/>
    </location>
</feature>
<dbReference type="Proteomes" id="UP000076609">
    <property type="component" value="Unassembled WGS sequence"/>
</dbReference>
<keyword evidence="5" id="KW-1185">Reference proteome</keyword>
<dbReference type="PANTHER" id="PTHR47814:SF1">
    <property type="entry name" value="PEPTIDYL-TRNA HYDROLASE ARFB"/>
    <property type="match status" value="1"/>
</dbReference>
<sequence length="141" mass="15556">MPRIPITRSISIDSGELVESFTRASGPGGQHVNTTDSAVLLRFDVVASPGLPDAVKHRLAVLAGSRLTKEGVLTLRADASRSQEMNRREVRERLFELIREATIVPKKRRATKPTMASQVRRVDAKKGRSQVKAGRGKVRMD</sequence>
<comment type="similarity">
    <text evidence="1">Belongs to the prokaryotic/mitochondrial release factor family.</text>
</comment>
<dbReference type="PROSITE" id="PS00745">
    <property type="entry name" value="RF_PROK_I"/>
    <property type="match status" value="1"/>
</dbReference>
<dbReference type="SUPFAM" id="SSF75620">
    <property type="entry name" value="Release factor"/>
    <property type="match status" value="1"/>
</dbReference>
<dbReference type="NCBIfam" id="NF006718">
    <property type="entry name" value="PRK09256.1"/>
    <property type="match status" value="1"/>
</dbReference>
<dbReference type="InterPro" id="IPR000352">
    <property type="entry name" value="Pep_chain_release_fac_I"/>
</dbReference>
<protein>
    <submittedName>
        <fullName evidence="4">Peptide chain release factor I</fullName>
    </submittedName>
</protein>
<proteinExistence type="inferred from homology"/>